<dbReference type="SMART" id="SM00228">
    <property type="entry name" value="PDZ"/>
    <property type="match status" value="2"/>
</dbReference>
<accession>A0A7S2AIT0</accession>
<evidence type="ECO:0000313" key="2">
    <source>
        <dbReference type="EMBL" id="CAD9369227.1"/>
    </source>
</evidence>
<dbReference type="EMBL" id="HBGQ01008211">
    <property type="protein sequence ID" value="CAD9369227.1"/>
    <property type="molecule type" value="Transcribed_RNA"/>
</dbReference>
<organism evidence="2">
    <name type="scientific">Alexandrium andersonii</name>
    <dbReference type="NCBI Taxonomy" id="327968"/>
    <lineage>
        <taxon>Eukaryota</taxon>
        <taxon>Sar</taxon>
        <taxon>Alveolata</taxon>
        <taxon>Dinophyceae</taxon>
        <taxon>Gonyaulacales</taxon>
        <taxon>Pyrocystaceae</taxon>
        <taxon>Alexandrium</taxon>
    </lineage>
</organism>
<protein>
    <recommendedName>
        <fullName evidence="1">PDZ domain-containing protein</fullName>
    </recommendedName>
</protein>
<feature type="domain" description="PDZ" evidence="1">
    <location>
        <begin position="79"/>
        <end position="157"/>
    </location>
</feature>
<dbReference type="InterPro" id="IPR001478">
    <property type="entry name" value="PDZ"/>
</dbReference>
<evidence type="ECO:0000259" key="1">
    <source>
        <dbReference type="PROSITE" id="PS50106"/>
    </source>
</evidence>
<dbReference type="PROSITE" id="PS50106">
    <property type="entry name" value="PDZ"/>
    <property type="match status" value="1"/>
</dbReference>
<sequence length="252" mass="27476">MLCGGCCKKTEQEKLVVPAPELAAAHGASPEITEFNDPFLPKSDLAQKVRPLEEKEDKAATTDKATKPGQSYKDGHAFTITIRRPNPGQSLGVTFDACMPLHIYVSKVGEPGTLSPELQNIRQGDFIIAVNGAQNAAMSQELKEAKPGAELVLDVRRPIEYDVFISKGASLGCGIIYDAQIGNTLSISNVQDGPVQSWNERMRQEGRLPEVVREGDRILSVNGQVSTASDLLTAIREARDLRLRMSRPCFDD</sequence>
<reference evidence="2" key="1">
    <citation type="submission" date="2021-01" db="EMBL/GenBank/DDBJ databases">
        <authorList>
            <person name="Corre E."/>
            <person name="Pelletier E."/>
            <person name="Niang G."/>
            <person name="Scheremetjew M."/>
            <person name="Finn R."/>
            <person name="Kale V."/>
            <person name="Holt S."/>
            <person name="Cochrane G."/>
            <person name="Meng A."/>
            <person name="Brown T."/>
            <person name="Cohen L."/>
        </authorList>
    </citation>
    <scope>NUCLEOTIDE SEQUENCE</scope>
    <source>
        <strain evidence="2">CCMP2222</strain>
    </source>
</reference>
<dbReference type="AlphaFoldDB" id="A0A7S2AIT0"/>
<name>A0A7S2AIT0_9DINO</name>
<proteinExistence type="predicted"/>
<dbReference type="SUPFAM" id="SSF50156">
    <property type="entry name" value="PDZ domain-like"/>
    <property type="match status" value="1"/>
</dbReference>
<dbReference type="InterPro" id="IPR036034">
    <property type="entry name" value="PDZ_sf"/>
</dbReference>
<gene>
    <name evidence="2" type="ORF">AAND1436_LOCUS4073</name>
</gene>
<dbReference type="Gene3D" id="2.30.42.10">
    <property type="match status" value="1"/>
</dbReference>